<gene>
    <name evidence="2" type="ORF">QE152_g1125</name>
</gene>
<dbReference type="Proteomes" id="UP001458880">
    <property type="component" value="Unassembled WGS sequence"/>
</dbReference>
<protein>
    <recommendedName>
        <fullName evidence="1">Double jelly roll-like domain-containing protein</fullName>
    </recommendedName>
</protein>
<proteinExistence type="predicted"/>
<accession>A0AAW1N3Q7</accession>
<dbReference type="Pfam" id="PF21738">
    <property type="entry name" value="DJR-like_dom"/>
    <property type="match status" value="1"/>
</dbReference>
<dbReference type="AlphaFoldDB" id="A0AAW1N3Q7"/>
<evidence type="ECO:0000259" key="1">
    <source>
        <dbReference type="Pfam" id="PF21738"/>
    </source>
</evidence>
<evidence type="ECO:0000313" key="2">
    <source>
        <dbReference type="EMBL" id="KAK9754558.1"/>
    </source>
</evidence>
<organism evidence="2 3">
    <name type="scientific">Popillia japonica</name>
    <name type="common">Japanese beetle</name>
    <dbReference type="NCBI Taxonomy" id="7064"/>
    <lineage>
        <taxon>Eukaryota</taxon>
        <taxon>Metazoa</taxon>
        <taxon>Ecdysozoa</taxon>
        <taxon>Arthropoda</taxon>
        <taxon>Hexapoda</taxon>
        <taxon>Insecta</taxon>
        <taxon>Pterygota</taxon>
        <taxon>Neoptera</taxon>
        <taxon>Endopterygota</taxon>
        <taxon>Coleoptera</taxon>
        <taxon>Polyphaga</taxon>
        <taxon>Scarabaeiformia</taxon>
        <taxon>Scarabaeidae</taxon>
        <taxon>Rutelinae</taxon>
        <taxon>Popillia</taxon>
    </lineage>
</organism>
<comment type="caution">
    <text evidence="2">The sequence shown here is derived from an EMBL/GenBank/DDBJ whole genome shotgun (WGS) entry which is preliminary data.</text>
</comment>
<keyword evidence="3" id="KW-1185">Reference proteome</keyword>
<dbReference type="InterPro" id="IPR049512">
    <property type="entry name" value="DJR-like_dom"/>
</dbReference>
<reference evidence="2 3" key="1">
    <citation type="journal article" date="2024" name="BMC Genomics">
        <title>De novo assembly and annotation of Popillia japonica's genome with initial clues to its potential as an invasive pest.</title>
        <authorList>
            <person name="Cucini C."/>
            <person name="Boschi S."/>
            <person name="Funari R."/>
            <person name="Cardaioli E."/>
            <person name="Iannotti N."/>
            <person name="Marturano G."/>
            <person name="Paoli F."/>
            <person name="Bruttini M."/>
            <person name="Carapelli A."/>
            <person name="Frati F."/>
            <person name="Nardi F."/>
        </authorList>
    </citation>
    <scope>NUCLEOTIDE SEQUENCE [LARGE SCALE GENOMIC DNA]</scope>
    <source>
        <strain evidence="2">DMR45628</strain>
    </source>
</reference>
<name>A0AAW1N3Q7_POPJA</name>
<dbReference type="EMBL" id="JASPKY010000006">
    <property type="protein sequence ID" value="KAK9754558.1"/>
    <property type="molecule type" value="Genomic_DNA"/>
</dbReference>
<dbReference type="PANTHER" id="PTHR36159:SF1">
    <property type="entry name" value="RETROVIRUS-RELATED POL POLYPROTEIN FROM TRANSPOSON 412-LIKE PROTEIN"/>
    <property type="match status" value="1"/>
</dbReference>
<evidence type="ECO:0000313" key="3">
    <source>
        <dbReference type="Proteomes" id="UP001458880"/>
    </source>
</evidence>
<dbReference type="PANTHER" id="PTHR36159">
    <property type="entry name" value="PROTEIN CBG23766"/>
    <property type="match status" value="1"/>
</dbReference>
<feature type="domain" description="Double jelly roll-like" evidence="1">
    <location>
        <begin position="75"/>
        <end position="212"/>
    </location>
</feature>
<sequence length="224" mass="25729">MAEKLSLFEGVSVDEAIIKEQYHIYYPRTNNFNLNDEIRININHMDAYLLPSKSHLYIEGEFKQVTSGAGGGDCQLTNNAYAFLFEQIRYELNGVEIDRCIKPGITTTMKSYISLNDNESRSLEMAGWCPFADEQPTISNTKKFNVCIPLKFLFGFAEDYNKIIMNVSHELILVRSKTDDNCYKNNAGTGTNKGKITIDKIEWHVPHVLYKTWNNYHNEIVHLA</sequence>